<reference evidence="1 2" key="1">
    <citation type="journal article" date="2006" name="Nature">
        <title>Global trends of whole-genome duplications revealed by the ciliate Paramecium tetraurelia.</title>
        <authorList>
            <consortium name="Genoscope"/>
            <person name="Aury J.-M."/>
            <person name="Jaillon O."/>
            <person name="Duret L."/>
            <person name="Noel B."/>
            <person name="Jubin C."/>
            <person name="Porcel B.M."/>
            <person name="Segurens B."/>
            <person name="Daubin V."/>
            <person name="Anthouard V."/>
            <person name="Aiach N."/>
            <person name="Arnaiz O."/>
            <person name="Billaut A."/>
            <person name="Beisson J."/>
            <person name="Blanc I."/>
            <person name="Bouhouche K."/>
            <person name="Camara F."/>
            <person name="Duharcourt S."/>
            <person name="Guigo R."/>
            <person name="Gogendeau D."/>
            <person name="Katinka M."/>
            <person name="Keller A.-M."/>
            <person name="Kissmehl R."/>
            <person name="Klotz C."/>
            <person name="Koll F."/>
            <person name="Le Moue A."/>
            <person name="Lepere C."/>
            <person name="Malinsky S."/>
            <person name="Nowacki M."/>
            <person name="Nowak J.K."/>
            <person name="Plattner H."/>
            <person name="Poulain J."/>
            <person name="Ruiz F."/>
            <person name="Serrano V."/>
            <person name="Zagulski M."/>
            <person name="Dessen P."/>
            <person name="Betermier M."/>
            <person name="Weissenbach J."/>
            <person name="Scarpelli C."/>
            <person name="Schachter V."/>
            <person name="Sperling L."/>
            <person name="Meyer E."/>
            <person name="Cohen J."/>
            <person name="Wincker P."/>
        </authorList>
    </citation>
    <scope>NUCLEOTIDE SEQUENCE [LARGE SCALE GENOMIC DNA]</scope>
    <source>
        <strain evidence="1 2">Stock d4-2</strain>
    </source>
</reference>
<name>A0DJ62_PARTE</name>
<dbReference type="KEGG" id="ptm:GSPATT00017436001"/>
<protein>
    <submittedName>
        <fullName evidence="1">Uncharacterized protein</fullName>
    </submittedName>
</protein>
<sequence length="92" mass="10491">MIHLCLNFKLPEGNLDGPSTMVHTLPHATCLPYQITIDDIRDLGVQPFKILIRFKPTAELLYKSKYRIKVQDGPSVDFILRGTGKDLIKRKV</sequence>
<keyword evidence="2" id="KW-1185">Reference proteome</keyword>
<organism evidence="1 2">
    <name type="scientific">Paramecium tetraurelia</name>
    <dbReference type="NCBI Taxonomy" id="5888"/>
    <lineage>
        <taxon>Eukaryota</taxon>
        <taxon>Sar</taxon>
        <taxon>Alveolata</taxon>
        <taxon>Ciliophora</taxon>
        <taxon>Intramacronucleata</taxon>
        <taxon>Oligohymenophorea</taxon>
        <taxon>Peniculida</taxon>
        <taxon>Parameciidae</taxon>
        <taxon>Paramecium</taxon>
    </lineage>
</organism>
<proteinExistence type="predicted"/>
<dbReference type="STRING" id="5888.A0DJ62"/>
<accession>A0DJ62</accession>
<evidence type="ECO:0000313" key="1">
    <source>
        <dbReference type="EMBL" id="CAK83079.1"/>
    </source>
</evidence>
<dbReference type="AlphaFoldDB" id="A0DJ62"/>
<dbReference type="OrthoDB" id="2115465at2759"/>
<dbReference type="HOGENOM" id="CLU_2417928_0_0_1"/>
<dbReference type="GeneID" id="5036261"/>
<dbReference type="EMBL" id="CT868452">
    <property type="protein sequence ID" value="CAK83079.1"/>
    <property type="molecule type" value="Genomic_DNA"/>
</dbReference>
<evidence type="ECO:0000313" key="2">
    <source>
        <dbReference type="Proteomes" id="UP000000600"/>
    </source>
</evidence>
<gene>
    <name evidence="1" type="ORF">GSPATT00017436001</name>
</gene>
<dbReference type="RefSeq" id="XP_001450476.1">
    <property type="nucleotide sequence ID" value="XM_001450439.1"/>
</dbReference>
<dbReference type="Proteomes" id="UP000000600">
    <property type="component" value="Unassembled WGS sequence"/>
</dbReference>
<dbReference type="InParanoid" id="A0DJ62"/>